<dbReference type="SMART" id="SM00052">
    <property type="entry name" value="EAL"/>
    <property type="match status" value="1"/>
</dbReference>
<keyword evidence="4" id="KW-1185">Reference proteome</keyword>
<dbReference type="SUPFAM" id="SSF141868">
    <property type="entry name" value="EAL domain-like"/>
    <property type="match status" value="1"/>
</dbReference>
<keyword evidence="1" id="KW-0812">Transmembrane</keyword>
<protein>
    <submittedName>
        <fullName evidence="3">EAL domain-containing protein</fullName>
    </submittedName>
</protein>
<organism evidence="3 4">
    <name type="scientific">Eubacterium cellulosolvens (strain ATCC 43171 / JCM 9499 / 6)</name>
    <name type="common">Cillobacterium cellulosolvens</name>
    <dbReference type="NCBI Taxonomy" id="633697"/>
    <lineage>
        <taxon>Bacteria</taxon>
        <taxon>Bacillati</taxon>
        <taxon>Bacillota</taxon>
        <taxon>Clostridia</taxon>
        <taxon>Eubacteriales</taxon>
        <taxon>Eubacteriaceae</taxon>
        <taxon>Eubacterium</taxon>
    </lineage>
</organism>
<dbReference type="SUPFAM" id="SSF55073">
    <property type="entry name" value="Nucleotide cyclase"/>
    <property type="match status" value="1"/>
</dbReference>
<feature type="transmembrane region" description="Helical" evidence="1">
    <location>
        <begin position="173"/>
        <end position="190"/>
    </location>
</feature>
<feature type="transmembrane region" description="Helical" evidence="1">
    <location>
        <begin position="65"/>
        <end position="83"/>
    </location>
</feature>
<dbReference type="InterPro" id="IPR035919">
    <property type="entry name" value="EAL_sf"/>
</dbReference>
<dbReference type="STRING" id="633697.EubceDRAFT1_0638"/>
<dbReference type="HOGENOM" id="CLU_358935_0_0_9"/>
<dbReference type="Pfam" id="PF00990">
    <property type="entry name" value="GGDEF"/>
    <property type="match status" value="1"/>
</dbReference>
<evidence type="ECO:0000313" key="3">
    <source>
        <dbReference type="EMBL" id="EIM56477.1"/>
    </source>
</evidence>
<dbReference type="eggNOG" id="COG2200">
    <property type="taxonomic scope" value="Bacteria"/>
</dbReference>
<dbReference type="AlphaFoldDB" id="I5ARQ4"/>
<dbReference type="InterPro" id="IPR000160">
    <property type="entry name" value="GGDEF_dom"/>
</dbReference>
<dbReference type="InterPro" id="IPR043128">
    <property type="entry name" value="Rev_trsase/Diguanyl_cyclase"/>
</dbReference>
<keyword evidence="1" id="KW-1133">Transmembrane helix</keyword>
<proteinExistence type="predicted"/>
<dbReference type="PANTHER" id="PTHR33121:SF79">
    <property type="entry name" value="CYCLIC DI-GMP PHOSPHODIESTERASE PDED-RELATED"/>
    <property type="match status" value="1"/>
</dbReference>
<evidence type="ECO:0000256" key="1">
    <source>
        <dbReference type="SAM" id="Phobius"/>
    </source>
</evidence>
<dbReference type="InterPro" id="IPR050706">
    <property type="entry name" value="Cyclic-di-GMP_PDE-like"/>
</dbReference>
<dbReference type="InterPro" id="IPR001633">
    <property type="entry name" value="EAL_dom"/>
</dbReference>
<dbReference type="OrthoDB" id="9762141at2"/>
<sequence length="780" mass="90396">MKENSRGIHENNRMVGERSHYLFSSVAQRLELSEINWRSLAMMPLVTLPVCIFNLLVRVQYQKPAGIFAGMLLIIYCLLLLFFTRRGKRRFVRYATGLAYLAEIPVMLITIVQATVLTPDVTAVTSLLFMAILPPFILDLAYRVIAFETVWAGVLIVMSFITKESSLFKMDVLHVVLAYLLSVGMILLILDSRFRMIRSRNDLIRFSETDALTGVLNKRFFLKNVKDLREVYAASQDPMDQTVIVACNICDMRLYNEEYGFQEGNRLLIRAADWLCENFLNRPVSRFESDHFYLLCYESELMRFFENMEAHQLLGAGDHAVHTSFGYYGIRSEDTEDYACDRAFFALQKVEEGQLFRCYDEGMNKEYLYHKKLLALFPTALREEEFEVYYQPIVRSFTREISSAEALVRWNNKERGMIPLGDFMPLLEEHNLITELDLYMVRHVLQEVKKVREETGRILPVSVNLSRLDFLMKDMPAEICRLADEIGVEHDKLIIEITESAFALQNSRLADVLQQFHSYGFPVWMDDFGSGYSSLNLLKDFDFDLIKFDMRFVRDLATHMQGRILLGKLVELVDELGMQTLAEGVETEEQRDILENMGVQRMQGFLYSRPEKMAYLIEQQRKGKMLHYEDFRRSSYLDVVSKVNLRNPLQYEFDQNGVEEESKMPAGVLEVSGDGMGCYIRSNDVLRRFLNAWFSPSNPEAMTENDLGVAGFHLGIPDPILQILTDIKEKGTWERLELRDDKYRAFRENMLGKDGTFFVHYLAEDGITGREAYLVVEISD</sequence>
<feature type="domain" description="EAL" evidence="2">
    <location>
        <begin position="370"/>
        <end position="624"/>
    </location>
</feature>
<feature type="transmembrane region" description="Helical" evidence="1">
    <location>
        <begin position="39"/>
        <end position="59"/>
    </location>
</feature>
<accession>I5ARQ4</accession>
<keyword evidence="1" id="KW-0472">Membrane</keyword>
<dbReference type="CDD" id="cd01948">
    <property type="entry name" value="EAL"/>
    <property type="match status" value="1"/>
</dbReference>
<evidence type="ECO:0000259" key="2">
    <source>
        <dbReference type="PROSITE" id="PS50883"/>
    </source>
</evidence>
<gene>
    <name evidence="3" type="ORF">EubceDRAFT1_0638</name>
</gene>
<dbReference type="Gene3D" id="3.30.70.270">
    <property type="match status" value="1"/>
</dbReference>
<dbReference type="PANTHER" id="PTHR33121">
    <property type="entry name" value="CYCLIC DI-GMP PHOSPHODIESTERASE PDEF"/>
    <property type="match status" value="1"/>
</dbReference>
<feature type="transmembrane region" description="Helical" evidence="1">
    <location>
        <begin position="95"/>
        <end position="115"/>
    </location>
</feature>
<dbReference type="Proteomes" id="UP000005753">
    <property type="component" value="Chromosome"/>
</dbReference>
<dbReference type="SMART" id="SM00267">
    <property type="entry name" value="GGDEF"/>
    <property type="match status" value="1"/>
</dbReference>
<reference evidence="3 4" key="2">
    <citation type="submission" date="2012-02" db="EMBL/GenBank/DDBJ databases">
        <title>Improved High-Quality Draft sequence of Eubacterium cellulosolvens 6.</title>
        <authorList>
            <consortium name="US DOE Joint Genome Institute"/>
            <person name="Lucas S."/>
            <person name="Han J."/>
            <person name="Lapidus A."/>
            <person name="Cheng J.-F."/>
            <person name="Goodwin L."/>
            <person name="Pitluck S."/>
            <person name="Peters L."/>
            <person name="Mikhailova N."/>
            <person name="Gu W."/>
            <person name="Detter J.C."/>
            <person name="Han C."/>
            <person name="Tapia R."/>
            <person name="Land M."/>
            <person name="Hauser L."/>
            <person name="Kyrpides N."/>
            <person name="Ivanova N."/>
            <person name="Pagani I."/>
            <person name="Johnson E."/>
            <person name="Mukhopadhyay B."/>
            <person name="Anderson I."/>
            <person name="Woyke T."/>
        </authorList>
    </citation>
    <scope>NUCLEOTIDE SEQUENCE [LARGE SCALE GENOMIC DNA]</scope>
    <source>
        <strain evidence="3 4">6</strain>
    </source>
</reference>
<feature type="transmembrane region" description="Helical" evidence="1">
    <location>
        <begin position="145"/>
        <end position="161"/>
    </location>
</feature>
<dbReference type="GO" id="GO:0071111">
    <property type="term" value="F:cyclic-guanylate-specific phosphodiesterase activity"/>
    <property type="evidence" value="ECO:0007669"/>
    <property type="project" value="InterPro"/>
</dbReference>
<dbReference type="EMBL" id="CM001487">
    <property type="protein sequence ID" value="EIM56477.1"/>
    <property type="molecule type" value="Genomic_DNA"/>
</dbReference>
<dbReference type="Gene3D" id="3.20.20.450">
    <property type="entry name" value="EAL domain"/>
    <property type="match status" value="1"/>
</dbReference>
<dbReference type="InterPro" id="IPR029787">
    <property type="entry name" value="Nucleotide_cyclase"/>
</dbReference>
<dbReference type="PROSITE" id="PS50883">
    <property type="entry name" value="EAL"/>
    <property type="match status" value="1"/>
</dbReference>
<evidence type="ECO:0000313" key="4">
    <source>
        <dbReference type="Proteomes" id="UP000005753"/>
    </source>
</evidence>
<name>I5ARQ4_EUBC6</name>
<dbReference type="Pfam" id="PF00563">
    <property type="entry name" value="EAL"/>
    <property type="match status" value="1"/>
</dbReference>
<reference evidence="3 4" key="1">
    <citation type="submission" date="2010-08" db="EMBL/GenBank/DDBJ databases">
        <authorList>
            <consortium name="US DOE Joint Genome Institute (JGI-PGF)"/>
            <person name="Lucas S."/>
            <person name="Copeland A."/>
            <person name="Lapidus A."/>
            <person name="Cheng J.-F."/>
            <person name="Bruce D."/>
            <person name="Goodwin L."/>
            <person name="Pitluck S."/>
            <person name="Land M.L."/>
            <person name="Hauser L."/>
            <person name="Chang Y.-J."/>
            <person name="Anderson I.J."/>
            <person name="Johnson E."/>
            <person name="Mulhopadhyay B."/>
            <person name="Kyrpides N."/>
            <person name="Woyke T.J."/>
        </authorList>
    </citation>
    <scope>NUCLEOTIDE SEQUENCE [LARGE SCALE GENOMIC DNA]</scope>
    <source>
        <strain evidence="3 4">6</strain>
    </source>
</reference>